<dbReference type="AlphaFoldDB" id="A0A5B0BGA1"/>
<evidence type="ECO:0000313" key="4">
    <source>
        <dbReference type="Proteomes" id="UP000324965"/>
    </source>
</evidence>
<dbReference type="InterPro" id="IPR006016">
    <property type="entry name" value="UspA"/>
</dbReference>
<dbReference type="Pfam" id="PF00582">
    <property type="entry name" value="Usp"/>
    <property type="match status" value="2"/>
</dbReference>
<dbReference type="EMBL" id="VDFC01000025">
    <property type="protein sequence ID" value="KAA0940561.1"/>
    <property type="molecule type" value="Genomic_DNA"/>
</dbReference>
<dbReference type="PRINTS" id="PR01438">
    <property type="entry name" value="UNVRSLSTRESS"/>
</dbReference>
<evidence type="ECO:0000259" key="2">
    <source>
        <dbReference type="Pfam" id="PF00582"/>
    </source>
</evidence>
<reference evidence="3 4" key="1">
    <citation type="submission" date="2019-05" db="EMBL/GenBank/DDBJ databases">
        <authorList>
            <person name="Hariharan J."/>
            <person name="Choudoir M.J."/>
            <person name="Diebold P."/>
            <person name="Panke-Buisse K."/>
            <person name="Buckley D.H."/>
        </authorList>
    </citation>
    <scope>NUCLEOTIDE SEQUENCE [LARGE SCALE GENOMIC DNA]</scope>
    <source>
        <strain evidence="3 4">SUN51</strain>
    </source>
</reference>
<dbReference type="InterPro" id="IPR014729">
    <property type="entry name" value="Rossmann-like_a/b/a_fold"/>
</dbReference>
<name>A0A5B0BGA1_9ACTN</name>
<evidence type="ECO:0000313" key="3">
    <source>
        <dbReference type="EMBL" id="KAA0940561.1"/>
    </source>
</evidence>
<dbReference type="InterPro" id="IPR006015">
    <property type="entry name" value="Universal_stress_UspA"/>
</dbReference>
<organism evidence="3 4">
    <name type="scientific">Streptomyces apricus</name>
    <dbReference type="NCBI Taxonomy" id="1828112"/>
    <lineage>
        <taxon>Bacteria</taxon>
        <taxon>Bacillati</taxon>
        <taxon>Actinomycetota</taxon>
        <taxon>Actinomycetes</taxon>
        <taxon>Kitasatosporales</taxon>
        <taxon>Streptomycetaceae</taxon>
        <taxon>Streptomyces</taxon>
    </lineage>
</organism>
<feature type="domain" description="UspA" evidence="2">
    <location>
        <begin position="1"/>
        <end position="128"/>
    </location>
</feature>
<sequence length="282" mass="29432">MTRPITVGADGSAESLAAVHWAAREAVRRSLPLRIVHAREKSDAEDRTADLREALVRTAGDVGQEHPGLAVTTDLLDGGPVEALLTAASEAETLVLGSRGHGAIVGFLLGSVGQQVIAESTRPVVLVRVGDRAESEAAGREIVVGQQGGPEDSAAALEFAFEAAVARGADLRVVRAWALPTVFTYSPGSLALADEAGGLEQYEKKALAEALRPWLERFPDVRVTEHVEMGSAGEVLLSVAARAQLMVVGRRVRRSAVGSRIGSVAHGVVHHAPSPVAVVPPA</sequence>
<keyword evidence="4" id="KW-1185">Reference proteome</keyword>
<dbReference type="PANTHER" id="PTHR46553">
    <property type="entry name" value="ADENINE NUCLEOTIDE ALPHA HYDROLASES-LIKE SUPERFAMILY PROTEIN"/>
    <property type="match status" value="1"/>
</dbReference>
<proteinExistence type="inferred from homology"/>
<dbReference type="SUPFAM" id="SSF52402">
    <property type="entry name" value="Adenine nucleotide alpha hydrolases-like"/>
    <property type="match status" value="2"/>
</dbReference>
<accession>A0A5B0BGA1</accession>
<dbReference type="RefSeq" id="WP_149510750.1">
    <property type="nucleotide sequence ID" value="NZ_VDFC01000025.1"/>
</dbReference>
<comment type="caution">
    <text evidence="3">The sequence shown here is derived from an EMBL/GenBank/DDBJ whole genome shotgun (WGS) entry which is preliminary data.</text>
</comment>
<dbReference type="OrthoDB" id="4867015at2"/>
<comment type="similarity">
    <text evidence="1">Belongs to the universal stress protein A family.</text>
</comment>
<gene>
    <name evidence="3" type="ORF">FGF04_09080</name>
</gene>
<dbReference type="Proteomes" id="UP000324965">
    <property type="component" value="Unassembled WGS sequence"/>
</dbReference>
<dbReference type="Gene3D" id="3.40.50.620">
    <property type="entry name" value="HUPs"/>
    <property type="match status" value="2"/>
</dbReference>
<dbReference type="PANTHER" id="PTHR46553:SF3">
    <property type="entry name" value="ADENINE NUCLEOTIDE ALPHA HYDROLASES-LIKE SUPERFAMILY PROTEIN"/>
    <property type="match status" value="1"/>
</dbReference>
<evidence type="ECO:0000256" key="1">
    <source>
        <dbReference type="ARBA" id="ARBA00008791"/>
    </source>
</evidence>
<feature type="domain" description="UspA" evidence="2">
    <location>
        <begin position="141"/>
        <end position="280"/>
    </location>
</feature>
<protein>
    <submittedName>
        <fullName evidence="3">Universal stress protein</fullName>
    </submittedName>
</protein>